<evidence type="ECO:0008006" key="3">
    <source>
        <dbReference type="Google" id="ProtNLM"/>
    </source>
</evidence>
<dbReference type="AlphaFoldDB" id="A0A285X3M3"/>
<reference evidence="2" key="1">
    <citation type="submission" date="2017-09" db="EMBL/GenBank/DDBJ databases">
        <authorList>
            <person name="Varghese N."/>
            <person name="Submissions S."/>
        </authorList>
    </citation>
    <scope>NUCLEOTIDE SEQUENCE [LARGE SCALE GENOMIC DNA]</scope>
    <source>
        <strain evidence="2">CGMCC 1.12641</strain>
    </source>
</reference>
<accession>A0A285X3M3</accession>
<evidence type="ECO:0000313" key="1">
    <source>
        <dbReference type="EMBL" id="SOC79915.1"/>
    </source>
</evidence>
<protein>
    <recommendedName>
        <fullName evidence="3">DUF2652 domain-containing protein</fullName>
    </recommendedName>
</protein>
<organism evidence="1 2">
    <name type="scientific">Salinimicrobium sediminis</name>
    <dbReference type="NCBI Taxonomy" id="1343891"/>
    <lineage>
        <taxon>Bacteria</taxon>
        <taxon>Pseudomonadati</taxon>
        <taxon>Bacteroidota</taxon>
        <taxon>Flavobacteriia</taxon>
        <taxon>Flavobacteriales</taxon>
        <taxon>Flavobacteriaceae</taxon>
        <taxon>Salinimicrobium</taxon>
    </lineage>
</organism>
<name>A0A285X3M3_9FLAO</name>
<dbReference type="OrthoDB" id="625021at2"/>
<evidence type="ECO:0000313" key="2">
    <source>
        <dbReference type="Proteomes" id="UP000219193"/>
    </source>
</evidence>
<sequence>MEIVRRRKLKKDTTLGPGNILIPDISGFTNFVNNIDLISGKEINQRLIISLLKEDILDLELSEIEGDAALLYKFGKKLKPNAILRQYEAMLSSFYKEQEKINREFGLDLQLSLKLIAHYGEFGQYELGNFKKLFGAPVIEAHRLLKNTVKSPMYVLITDDLLEGKPTTSAIMDPRFLRGSKRCQSYNDIRNIGYTVFDYESKCSLAEILESSLEEER</sequence>
<dbReference type="InterPro" id="IPR020503">
    <property type="entry name" value="Uncharacterised_Rv2561"/>
</dbReference>
<proteinExistence type="predicted"/>
<dbReference type="Pfam" id="PF10851">
    <property type="entry name" value="DUF2652"/>
    <property type="match status" value="1"/>
</dbReference>
<keyword evidence="2" id="KW-1185">Reference proteome</keyword>
<dbReference type="EMBL" id="OCMF01000001">
    <property type="protein sequence ID" value="SOC79915.1"/>
    <property type="molecule type" value="Genomic_DNA"/>
</dbReference>
<dbReference type="Proteomes" id="UP000219193">
    <property type="component" value="Unassembled WGS sequence"/>
</dbReference>
<dbReference type="RefSeq" id="WP_097055615.1">
    <property type="nucleotide sequence ID" value="NZ_OCMF01000001.1"/>
</dbReference>
<gene>
    <name evidence="1" type="ORF">SAMN06296241_1455</name>
</gene>